<evidence type="ECO:0000313" key="1">
    <source>
        <dbReference type="EMBL" id="RVD91939.1"/>
    </source>
</evidence>
<evidence type="ECO:0000313" key="2">
    <source>
        <dbReference type="Proteomes" id="UP000282876"/>
    </source>
</evidence>
<name>A0A437ALJ9_9MICR</name>
<protein>
    <recommendedName>
        <fullName evidence="3">GRAM domain-containing protein</fullName>
    </recommendedName>
</protein>
<accession>A0A437ALJ9</accession>
<evidence type="ECO:0008006" key="3">
    <source>
        <dbReference type="Google" id="ProtNLM"/>
    </source>
</evidence>
<comment type="caution">
    <text evidence="1">The sequence shown here is derived from an EMBL/GenBank/DDBJ whole genome shotgun (WGS) entry which is preliminary data.</text>
</comment>
<dbReference type="SUPFAM" id="SSF50729">
    <property type="entry name" value="PH domain-like"/>
    <property type="match status" value="1"/>
</dbReference>
<dbReference type="VEuPathDB" id="MicrosporidiaDB:TUBRATIS_15780"/>
<dbReference type="EMBL" id="RCSS01000358">
    <property type="protein sequence ID" value="RVD91939.1"/>
    <property type="molecule type" value="Genomic_DNA"/>
</dbReference>
<gene>
    <name evidence="1" type="ORF">TUBRATIS_15780</name>
</gene>
<dbReference type="AlphaFoldDB" id="A0A437ALJ9"/>
<sequence>MDRIGYAIKRSSIYIDNALFTKHDVPLQINDDERLFYISSGVNLYLQIGNGIPSETRIYRGVEGTVYLTSFRFIYKCHTGNFNSISLPYKVIQEITDDYEIVFLEDNLSMNIILSFNGVHKKVFLAEFKRIYQTIEKKEVELPYYSDLV</sequence>
<keyword evidence="2" id="KW-1185">Reference proteome</keyword>
<proteinExistence type="predicted"/>
<organism evidence="1 2">
    <name type="scientific">Tubulinosema ratisbonensis</name>
    <dbReference type="NCBI Taxonomy" id="291195"/>
    <lineage>
        <taxon>Eukaryota</taxon>
        <taxon>Fungi</taxon>
        <taxon>Fungi incertae sedis</taxon>
        <taxon>Microsporidia</taxon>
        <taxon>Tubulinosematoidea</taxon>
        <taxon>Tubulinosematidae</taxon>
        <taxon>Tubulinosema</taxon>
    </lineage>
</organism>
<dbReference type="OrthoDB" id="1259151at2759"/>
<reference evidence="1 2" key="1">
    <citation type="submission" date="2018-10" db="EMBL/GenBank/DDBJ databases">
        <title>Draft genome sequence of the microsporidian Tubulinosema ratisbonensis.</title>
        <authorList>
            <person name="Polonais V."/>
            <person name="Peyretaillade E."/>
            <person name="Niehus S."/>
            <person name="Wawrzyniak I."/>
            <person name="Franchet A."/>
            <person name="Gaspin C."/>
            <person name="Reichstadt M."/>
            <person name="Belser C."/>
            <person name="Labadie K."/>
            <person name="Delbac F."/>
            <person name="Ferrandon D."/>
        </authorList>
    </citation>
    <scope>NUCLEOTIDE SEQUENCE [LARGE SCALE GENOMIC DNA]</scope>
    <source>
        <strain evidence="1 2">Franzen</strain>
    </source>
</reference>
<dbReference type="Proteomes" id="UP000282876">
    <property type="component" value="Unassembled WGS sequence"/>
</dbReference>